<organism evidence="1 2">
    <name type="scientific">Caerostris extrusa</name>
    <name type="common">Bark spider</name>
    <name type="synonym">Caerostris bankana</name>
    <dbReference type="NCBI Taxonomy" id="172846"/>
    <lineage>
        <taxon>Eukaryota</taxon>
        <taxon>Metazoa</taxon>
        <taxon>Ecdysozoa</taxon>
        <taxon>Arthropoda</taxon>
        <taxon>Chelicerata</taxon>
        <taxon>Arachnida</taxon>
        <taxon>Araneae</taxon>
        <taxon>Araneomorphae</taxon>
        <taxon>Entelegynae</taxon>
        <taxon>Araneoidea</taxon>
        <taxon>Araneidae</taxon>
        <taxon>Caerostris</taxon>
    </lineage>
</organism>
<evidence type="ECO:0000313" key="1">
    <source>
        <dbReference type="EMBL" id="GIY12349.1"/>
    </source>
</evidence>
<dbReference type="EMBL" id="BPLR01006776">
    <property type="protein sequence ID" value="GIY12349.1"/>
    <property type="molecule type" value="Genomic_DNA"/>
</dbReference>
<proteinExistence type="predicted"/>
<gene>
    <name evidence="1" type="ORF">CEXT_149761</name>
</gene>
<protein>
    <submittedName>
        <fullName evidence="1">Uncharacterized protein</fullName>
    </submittedName>
</protein>
<name>A0AAV4QSV1_CAEEX</name>
<comment type="caution">
    <text evidence="1">The sequence shown here is derived from an EMBL/GenBank/DDBJ whole genome shotgun (WGS) entry which is preliminary data.</text>
</comment>
<accession>A0AAV4QSV1</accession>
<dbReference type="Proteomes" id="UP001054945">
    <property type="component" value="Unassembled WGS sequence"/>
</dbReference>
<keyword evidence="2" id="KW-1185">Reference proteome</keyword>
<dbReference type="AlphaFoldDB" id="A0AAV4QSV1"/>
<evidence type="ECO:0000313" key="2">
    <source>
        <dbReference type="Proteomes" id="UP001054945"/>
    </source>
</evidence>
<sequence length="80" mass="8859">MLPEPSLIKLSERDRDVGSGCHGYLTLSDNPDPCVSQPLAALSWGKALFSRDRLLVIKSTLLTPHPPLPEFSFPIEHRPP</sequence>
<reference evidence="1 2" key="1">
    <citation type="submission" date="2021-06" db="EMBL/GenBank/DDBJ databases">
        <title>Caerostris extrusa draft genome.</title>
        <authorList>
            <person name="Kono N."/>
            <person name="Arakawa K."/>
        </authorList>
    </citation>
    <scope>NUCLEOTIDE SEQUENCE [LARGE SCALE GENOMIC DNA]</scope>
</reference>